<dbReference type="PANTHER" id="PTHR47738">
    <property type="entry name" value="PTS SYSTEM FRUCTOSE-LIKE EIIA COMPONENT-RELATED"/>
    <property type="match status" value="1"/>
</dbReference>
<reference evidence="7 8" key="1">
    <citation type="submission" date="2017-05" db="EMBL/GenBank/DDBJ databases">
        <title>The Genome Sequence of Enterococcus sp. 10A9_DIV0425.</title>
        <authorList>
            <consortium name="The Broad Institute Genomics Platform"/>
            <consortium name="The Broad Institute Genomic Center for Infectious Diseases"/>
            <person name="Earl A."/>
            <person name="Manson A."/>
            <person name="Schwartman J."/>
            <person name="Gilmore M."/>
            <person name="Abouelleil A."/>
            <person name="Cao P."/>
            <person name="Chapman S."/>
            <person name="Cusick C."/>
            <person name="Shea T."/>
            <person name="Young S."/>
            <person name="Neafsey D."/>
            <person name="Nusbaum C."/>
            <person name="Birren B."/>
        </authorList>
    </citation>
    <scope>NUCLEOTIDE SEQUENCE [LARGE SCALE GENOMIC DNA]</scope>
    <source>
        <strain evidence="7 8">10A9_DIV0425</strain>
    </source>
</reference>
<keyword evidence="8" id="KW-1185">Reference proteome</keyword>
<dbReference type="AlphaFoldDB" id="A0A242K0E6"/>
<evidence type="ECO:0000256" key="4">
    <source>
        <dbReference type="ARBA" id="ARBA00022679"/>
    </source>
</evidence>
<dbReference type="STRING" id="1987383.A5844_001262"/>
<evidence type="ECO:0000256" key="2">
    <source>
        <dbReference type="ARBA" id="ARBA00022553"/>
    </source>
</evidence>
<dbReference type="GO" id="GO:0016020">
    <property type="term" value="C:membrane"/>
    <property type="evidence" value="ECO:0007669"/>
    <property type="project" value="InterPro"/>
</dbReference>
<dbReference type="GO" id="GO:0008982">
    <property type="term" value="F:protein-N(PI)-phosphohistidine-sugar phosphotransferase activity"/>
    <property type="evidence" value="ECO:0007669"/>
    <property type="project" value="InterPro"/>
</dbReference>
<evidence type="ECO:0000313" key="8">
    <source>
        <dbReference type="Proteomes" id="UP000194933"/>
    </source>
</evidence>
<keyword evidence="1" id="KW-0813">Transport</keyword>
<dbReference type="GO" id="GO:0009401">
    <property type="term" value="P:phosphoenolpyruvate-dependent sugar phosphotransferase system"/>
    <property type="evidence" value="ECO:0007669"/>
    <property type="project" value="UniProtKB-KW"/>
</dbReference>
<protein>
    <recommendedName>
        <fullName evidence="6">PTS EIIA type-2 domain-containing protein</fullName>
    </recommendedName>
</protein>
<proteinExistence type="predicted"/>
<dbReference type="Proteomes" id="UP000194933">
    <property type="component" value="Unassembled WGS sequence"/>
</dbReference>
<comment type="caution">
    <text evidence="7">The sequence shown here is derived from an EMBL/GenBank/DDBJ whole genome shotgun (WGS) entry which is preliminary data.</text>
</comment>
<organism evidence="7 8">
    <name type="scientific">Candidatus Enterococcus wittei</name>
    <dbReference type="NCBI Taxonomy" id="1987383"/>
    <lineage>
        <taxon>Bacteria</taxon>
        <taxon>Bacillati</taxon>
        <taxon>Bacillota</taxon>
        <taxon>Bacilli</taxon>
        <taxon>Lactobacillales</taxon>
        <taxon>Enterococcaceae</taxon>
        <taxon>Enterococcus</taxon>
    </lineage>
</organism>
<dbReference type="InterPro" id="IPR002178">
    <property type="entry name" value="PTS_EIIA_type-2_dom"/>
</dbReference>
<dbReference type="NCBIfam" id="TIGR00848">
    <property type="entry name" value="fruA"/>
    <property type="match status" value="1"/>
</dbReference>
<keyword evidence="2" id="KW-0597">Phosphoprotein</keyword>
<sequence length="151" mass="16844">MTLIKSNNIFMDRNFTTLKEVMDFLSEQAIALGISDDQEAIYKSLIKREAEGSTGMMEGFAIPHAKDSSIKHTDIVIIQLNKKIEWESLDGGGIDFVIALFVPDSDAGTTHLKLLSQVARLLLHKDVTNGLKRAQSAEEIEKLLNEKLEEN</sequence>
<evidence type="ECO:0000259" key="6">
    <source>
        <dbReference type="PROSITE" id="PS51094"/>
    </source>
</evidence>
<dbReference type="Gene3D" id="3.40.930.10">
    <property type="entry name" value="Mannitol-specific EII, Chain A"/>
    <property type="match status" value="1"/>
</dbReference>
<gene>
    <name evidence="7" type="ORF">A5844_001262</name>
</gene>
<dbReference type="CDD" id="cd00211">
    <property type="entry name" value="PTS_IIA_fru"/>
    <property type="match status" value="1"/>
</dbReference>
<feature type="domain" description="PTS EIIA type-2" evidence="6">
    <location>
        <begin position="2"/>
        <end position="147"/>
    </location>
</feature>
<dbReference type="PANTHER" id="PTHR47738:SF1">
    <property type="entry name" value="NITROGEN REGULATORY PROTEIN"/>
    <property type="match status" value="1"/>
</dbReference>
<dbReference type="GO" id="GO:0030295">
    <property type="term" value="F:protein kinase activator activity"/>
    <property type="evidence" value="ECO:0007669"/>
    <property type="project" value="TreeGrafter"/>
</dbReference>
<accession>A0A242K0E6</accession>
<dbReference type="InterPro" id="IPR004715">
    <property type="entry name" value="PTS_IIA_fruc"/>
</dbReference>
<dbReference type="EMBL" id="NGMO01000002">
    <property type="protein sequence ID" value="OTP11128.1"/>
    <property type="molecule type" value="Genomic_DNA"/>
</dbReference>
<dbReference type="InterPro" id="IPR051541">
    <property type="entry name" value="PTS_SugarTrans_NitroReg"/>
</dbReference>
<evidence type="ECO:0000256" key="1">
    <source>
        <dbReference type="ARBA" id="ARBA00022448"/>
    </source>
</evidence>
<evidence type="ECO:0000256" key="5">
    <source>
        <dbReference type="ARBA" id="ARBA00022683"/>
    </source>
</evidence>
<evidence type="ECO:0000313" key="7">
    <source>
        <dbReference type="EMBL" id="OTP11128.1"/>
    </source>
</evidence>
<dbReference type="RefSeq" id="WP_086284373.1">
    <property type="nucleotide sequence ID" value="NZ_NGMO01000002.1"/>
</dbReference>
<keyword evidence="3" id="KW-0762">Sugar transport</keyword>
<evidence type="ECO:0000256" key="3">
    <source>
        <dbReference type="ARBA" id="ARBA00022597"/>
    </source>
</evidence>
<keyword evidence="4" id="KW-0808">Transferase</keyword>
<dbReference type="PROSITE" id="PS51094">
    <property type="entry name" value="PTS_EIIA_TYPE_2"/>
    <property type="match status" value="1"/>
</dbReference>
<keyword evidence="5" id="KW-0598">Phosphotransferase system</keyword>
<dbReference type="Pfam" id="PF00359">
    <property type="entry name" value="PTS_EIIA_2"/>
    <property type="match status" value="1"/>
</dbReference>
<dbReference type="SUPFAM" id="SSF55804">
    <property type="entry name" value="Phoshotransferase/anion transport protein"/>
    <property type="match status" value="1"/>
</dbReference>
<dbReference type="InterPro" id="IPR016152">
    <property type="entry name" value="PTrfase/Anion_transptr"/>
</dbReference>
<name>A0A242K0E6_9ENTE</name>